<dbReference type="InterPro" id="IPR005627">
    <property type="entry name" value="CutC-like"/>
</dbReference>
<evidence type="ECO:0000256" key="1">
    <source>
        <dbReference type="ARBA" id="ARBA00007768"/>
    </source>
</evidence>
<evidence type="ECO:0000313" key="4">
    <source>
        <dbReference type="Proteomes" id="UP000199534"/>
    </source>
</evidence>
<dbReference type="AlphaFoldDB" id="A0A1I6FTS7"/>
<keyword evidence="4" id="KW-1185">Reference proteome</keyword>
<comment type="subcellular location">
    <subcellularLocation>
        <location evidence="2">Cytoplasm</location>
    </subcellularLocation>
</comment>
<reference evidence="3 4" key="1">
    <citation type="submission" date="2016-10" db="EMBL/GenBank/DDBJ databases">
        <authorList>
            <person name="de Groot N.N."/>
        </authorList>
    </citation>
    <scope>NUCLEOTIDE SEQUENCE [LARGE SCALE GENOMIC DNA]</scope>
    <source>
        <strain evidence="3 4">DSM 21019</strain>
    </source>
</reference>
<gene>
    <name evidence="2" type="primary">cutC</name>
    <name evidence="3" type="ORF">SAMN04490243_0660</name>
</gene>
<dbReference type="EMBL" id="FOYQ01000001">
    <property type="protein sequence ID" value="SFR33355.1"/>
    <property type="molecule type" value="Genomic_DNA"/>
</dbReference>
<dbReference type="InterPro" id="IPR036822">
    <property type="entry name" value="CutC-like_dom_sf"/>
</dbReference>
<dbReference type="Proteomes" id="UP000199534">
    <property type="component" value="Unassembled WGS sequence"/>
</dbReference>
<dbReference type="GO" id="GO:0005507">
    <property type="term" value="F:copper ion binding"/>
    <property type="evidence" value="ECO:0007669"/>
    <property type="project" value="TreeGrafter"/>
</dbReference>
<dbReference type="PANTHER" id="PTHR12598:SF0">
    <property type="entry name" value="COPPER HOMEOSTASIS PROTEIN CUTC HOMOLOG"/>
    <property type="match status" value="1"/>
</dbReference>
<evidence type="ECO:0000256" key="2">
    <source>
        <dbReference type="HAMAP-Rule" id="MF_00795"/>
    </source>
</evidence>
<keyword evidence="2" id="KW-0963">Cytoplasm</keyword>
<protein>
    <recommendedName>
        <fullName evidence="2">PF03932 family protein CutC</fullName>
    </recommendedName>
</protein>
<dbReference type="PANTHER" id="PTHR12598">
    <property type="entry name" value="COPPER HOMEOSTASIS PROTEIN CUTC"/>
    <property type="match status" value="1"/>
</dbReference>
<dbReference type="GO" id="GO:0005737">
    <property type="term" value="C:cytoplasm"/>
    <property type="evidence" value="ECO:0007669"/>
    <property type="project" value="UniProtKB-SubCell"/>
</dbReference>
<dbReference type="HAMAP" id="MF_00795">
    <property type="entry name" value="CutC"/>
    <property type="match status" value="1"/>
</dbReference>
<evidence type="ECO:0000313" key="3">
    <source>
        <dbReference type="EMBL" id="SFR33355.1"/>
    </source>
</evidence>
<comment type="caution">
    <text evidence="2">Once thought to be involved in copper homeostasis, experiments in E.coli have shown this is not the case.</text>
</comment>
<proteinExistence type="inferred from homology"/>
<accession>A0A1I6FTS7</accession>
<dbReference type="OrthoDB" id="9815677at2"/>
<comment type="similarity">
    <text evidence="1 2">Belongs to the CutC family.</text>
</comment>
<dbReference type="Gene3D" id="3.20.20.380">
    <property type="entry name" value="Copper homeostasis (CutC) domain"/>
    <property type="match status" value="1"/>
</dbReference>
<organism evidence="3 4">
    <name type="scientific">Robiginitalea myxolifaciens</name>
    <dbReference type="NCBI Taxonomy" id="400055"/>
    <lineage>
        <taxon>Bacteria</taxon>
        <taxon>Pseudomonadati</taxon>
        <taxon>Bacteroidota</taxon>
        <taxon>Flavobacteriia</taxon>
        <taxon>Flavobacteriales</taxon>
        <taxon>Flavobacteriaceae</taxon>
        <taxon>Robiginitalea</taxon>
    </lineage>
</organism>
<dbReference type="Pfam" id="PF03932">
    <property type="entry name" value="CutC"/>
    <property type="match status" value="1"/>
</dbReference>
<name>A0A1I6FTS7_9FLAO</name>
<dbReference type="RefSeq" id="WP_092980655.1">
    <property type="nucleotide sequence ID" value="NZ_FOYQ01000001.1"/>
</dbReference>
<dbReference type="SUPFAM" id="SSF110395">
    <property type="entry name" value="CutC-like"/>
    <property type="match status" value="1"/>
</dbReference>
<dbReference type="STRING" id="400055.SAMN04490243_0660"/>
<sequence length="242" mass="25633">MLVEVCANSVSSAKIAQAAGADRIEFCSELAVGGITPSLGMLTQVLEEVRIPVHVLIRPRSGDFCYDASEFKAMLRDIALAREAGVAGIVSGVLFQDGSLDMERTQILKEAAGDSTFTFHRAFDRCPEPEKVLEQLETLGPMYILSSGQASNATAGLSTLVGLAAQARNCKFMPGAGIGPDNAGLFADAGFTAIHLSGVQVPQEQELFHGPAMNSPGMLRETSPLLSDATRISETVHRIKAI</sequence>